<reference evidence="3" key="2">
    <citation type="submission" date="2015-01" db="EMBL/GenBank/DDBJ databases">
        <title>Evolutionary Origins and Diversification of the Mycorrhizal Mutualists.</title>
        <authorList>
            <consortium name="DOE Joint Genome Institute"/>
            <consortium name="Mycorrhizal Genomics Consortium"/>
            <person name="Kohler A."/>
            <person name="Kuo A."/>
            <person name="Nagy L.G."/>
            <person name="Floudas D."/>
            <person name="Copeland A."/>
            <person name="Barry K.W."/>
            <person name="Cichocki N."/>
            <person name="Veneault-Fourrey C."/>
            <person name="LaButti K."/>
            <person name="Lindquist E.A."/>
            <person name="Lipzen A."/>
            <person name="Lundell T."/>
            <person name="Morin E."/>
            <person name="Murat C."/>
            <person name="Riley R."/>
            <person name="Ohm R."/>
            <person name="Sun H."/>
            <person name="Tunlid A."/>
            <person name="Henrissat B."/>
            <person name="Grigoriev I.V."/>
            <person name="Hibbett D.S."/>
            <person name="Martin F."/>
        </authorList>
    </citation>
    <scope>NUCLEOTIDE SEQUENCE [LARGE SCALE GENOMIC DNA]</scope>
    <source>
        <strain evidence="3">ATCC 200175</strain>
    </source>
</reference>
<feature type="compositionally biased region" description="Basic and acidic residues" evidence="1">
    <location>
        <begin position="133"/>
        <end position="146"/>
    </location>
</feature>
<keyword evidence="3" id="KW-1185">Reference proteome</keyword>
<evidence type="ECO:0000313" key="2">
    <source>
        <dbReference type="EMBL" id="KIJ10749.1"/>
    </source>
</evidence>
<dbReference type="EMBL" id="KN819397">
    <property type="protein sequence ID" value="KIJ10749.1"/>
    <property type="molecule type" value="Genomic_DNA"/>
</dbReference>
<feature type="compositionally biased region" description="Pro residues" evidence="1">
    <location>
        <begin position="159"/>
        <end position="174"/>
    </location>
</feature>
<gene>
    <name evidence="2" type="ORF">PAXINDRAFT_16295</name>
</gene>
<proteinExistence type="predicted"/>
<evidence type="ECO:0000256" key="1">
    <source>
        <dbReference type="SAM" id="MobiDB-lite"/>
    </source>
</evidence>
<feature type="compositionally biased region" description="Basic and acidic residues" evidence="1">
    <location>
        <begin position="110"/>
        <end position="126"/>
    </location>
</feature>
<feature type="compositionally biased region" description="Basic residues" evidence="1">
    <location>
        <begin position="99"/>
        <end position="108"/>
    </location>
</feature>
<dbReference type="AlphaFoldDB" id="A0A0C9SRW5"/>
<evidence type="ECO:0000313" key="3">
    <source>
        <dbReference type="Proteomes" id="UP000053647"/>
    </source>
</evidence>
<accession>A0A0C9SRW5</accession>
<dbReference type="HOGENOM" id="CLU_007654_0_1_1"/>
<sequence length="221" mass="24364">MSIGPATPMGRSYGLPNVLNEGEKGGEEDEKGEWVSGIETPSSNNNGGDKDVRHVYVIPTLTLPPPYHALPTPDKRRRPPSRPLKGEMTGQQSSGSRQPHNHKGHCTTRHQMERAEERQEKARDEARDDEEGQQNRERGQTMEERQTVATNANNEDDAPPPQPPSPPTPPALPPHPERHNNNNHMKSNKTPARTHADVTHNPGSETDSPETPEHTAQGGVK</sequence>
<name>A0A0C9SRW5_PAXIN</name>
<reference evidence="2 3" key="1">
    <citation type="submission" date="2014-06" db="EMBL/GenBank/DDBJ databases">
        <authorList>
            <consortium name="DOE Joint Genome Institute"/>
            <person name="Kuo A."/>
            <person name="Kohler A."/>
            <person name="Nagy L.G."/>
            <person name="Floudas D."/>
            <person name="Copeland A."/>
            <person name="Barry K.W."/>
            <person name="Cichocki N."/>
            <person name="Veneault-Fourrey C."/>
            <person name="LaButti K."/>
            <person name="Lindquist E.A."/>
            <person name="Lipzen A."/>
            <person name="Lundell T."/>
            <person name="Morin E."/>
            <person name="Murat C."/>
            <person name="Sun H."/>
            <person name="Tunlid A."/>
            <person name="Henrissat B."/>
            <person name="Grigoriev I.V."/>
            <person name="Hibbett D.S."/>
            <person name="Martin F."/>
            <person name="Nordberg H.P."/>
            <person name="Cantor M.N."/>
            <person name="Hua S.X."/>
        </authorList>
    </citation>
    <scope>NUCLEOTIDE SEQUENCE [LARGE SCALE GENOMIC DNA]</scope>
    <source>
        <strain evidence="2 3">ATCC 200175</strain>
    </source>
</reference>
<feature type="compositionally biased region" description="Polar residues" evidence="1">
    <location>
        <begin position="89"/>
        <end position="98"/>
    </location>
</feature>
<organism evidence="2 3">
    <name type="scientific">Paxillus involutus ATCC 200175</name>
    <dbReference type="NCBI Taxonomy" id="664439"/>
    <lineage>
        <taxon>Eukaryota</taxon>
        <taxon>Fungi</taxon>
        <taxon>Dikarya</taxon>
        <taxon>Basidiomycota</taxon>
        <taxon>Agaricomycotina</taxon>
        <taxon>Agaricomycetes</taxon>
        <taxon>Agaricomycetidae</taxon>
        <taxon>Boletales</taxon>
        <taxon>Paxilineae</taxon>
        <taxon>Paxillaceae</taxon>
        <taxon>Paxillus</taxon>
    </lineage>
</organism>
<dbReference type="Proteomes" id="UP000053647">
    <property type="component" value="Unassembled WGS sequence"/>
</dbReference>
<feature type="region of interest" description="Disordered" evidence="1">
    <location>
        <begin position="1"/>
        <end position="221"/>
    </location>
</feature>
<protein>
    <submittedName>
        <fullName evidence="2">Uncharacterized protein</fullName>
    </submittedName>
</protein>